<feature type="region of interest" description="Disordered" evidence="9">
    <location>
        <begin position="333"/>
        <end position="358"/>
    </location>
</feature>
<dbReference type="InterPro" id="IPR000719">
    <property type="entry name" value="Prot_kinase_dom"/>
</dbReference>
<dbReference type="SUPFAM" id="SSF103243">
    <property type="entry name" value="KA1-like"/>
    <property type="match status" value="1"/>
</dbReference>
<evidence type="ECO:0000256" key="6">
    <source>
        <dbReference type="ARBA" id="ARBA00022840"/>
    </source>
</evidence>
<sequence length="643" mass="71113">MPQSALLLNGRELFEYIVRRNYLPEPEAVKFFAQIVVGVSYLHSVGIVHRDLKLENILLDSNQNIVIADFGFASQTVRNNSELLETSCGSPAYAAPELVLKDSYSGVAADIWSCGVILYSMLAGYLPFDDDPSNPDGANIHLLYQYIMSAKPQYPDYLSADAKDLIGMMLVTDPDKRAGLADVMGHSWLAPAVEIFEEELVRRKQLMGISEEEETVDVLFDAPPQNDSLDIQFAMDGSVPSVNASSDNTLPQPNNEVEPQSMTQPTFFPFHSRISSENLAGEADQFEHLLDETHEPMRSASAEVPVAPISNGLVPIPRASFPQLASDARFVSFSTDTPDNASKQSEKNGKQTNGFTTMFRQGTNHTTASSVNDASLAASDYNSRHEKGSRKLKLHSNRALIDKRALSSRDVDELFDDLESVFSRRFGMDLDNDGVKSGEYKLKFTQPGMITTPGSVEGHEKVGGDLASSRGGVVVDLQALARSSPELVKICKSLEESIKNAEKVRLDSSTAKALSKAVKSRAHGVGGIFPWITKRLQYVSNYGLNYNKGFSRTNIVLPGPVSVKRNSVYAPSPDFYVEENGSFESSTGVVRFFDEVTFEVEIFKVKNMPDTNVVEFKRIRGDIWEFKSIYNRLISELPLDNEY</sequence>
<dbReference type="GO" id="GO:0005524">
    <property type="term" value="F:ATP binding"/>
    <property type="evidence" value="ECO:0007669"/>
    <property type="project" value="UniProtKB-KW"/>
</dbReference>
<dbReference type="InterPro" id="IPR011009">
    <property type="entry name" value="Kinase-like_dom_sf"/>
</dbReference>
<keyword evidence="4" id="KW-0547">Nucleotide-binding</keyword>
<accession>A0AAD5T382</accession>
<comment type="catalytic activity">
    <reaction evidence="7">
        <text>L-threonyl-[protein] + ATP = O-phospho-L-threonyl-[protein] + ADP + H(+)</text>
        <dbReference type="Rhea" id="RHEA:46608"/>
        <dbReference type="Rhea" id="RHEA-COMP:11060"/>
        <dbReference type="Rhea" id="RHEA-COMP:11605"/>
        <dbReference type="ChEBI" id="CHEBI:15378"/>
        <dbReference type="ChEBI" id="CHEBI:30013"/>
        <dbReference type="ChEBI" id="CHEBI:30616"/>
        <dbReference type="ChEBI" id="CHEBI:61977"/>
        <dbReference type="ChEBI" id="CHEBI:456216"/>
        <dbReference type="EC" id="2.7.11.1"/>
    </reaction>
</comment>
<feature type="region of interest" description="Disordered" evidence="9">
    <location>
        <begin position="242"/>
        <end position="261"/>
    </location>
</feature>
<keyword evidence="5" id="KW-0418">Kinase</keyword>
<dbReference type="SMART" id="SM00220">
    <property type="entry name" value="S_TKc"/>
    <property type="match status" value="1"/>
</dbReference>
<reference evidence="12" key="1">
    <citation type="submission" date="2020-05" db="EMBL/GenBank/DDBJ databases">
        <title>Phylogenomic resolution of chytrid fungi.</title>
        <authorList>
            <person name="Stajich J.E."/>
            <person name="Amses K."/>
            <person name="Simmons R."/>
            <person name="Seto K."/>
            <person name="Myers J."/>
            <person name="Bonds A."/>
            <person name="Quandt C.A."/>
            <person name="Barry K."/>
            <person name="Liu P."/>
            <person name="Grigoriev I."/>
            <person name="Longcore J.E."/>
            <person name="James T.Y."/>
        </authorList>
    </citation>
    <scope>NUCLEOTIDE SEQUENCE</scope>
    <source>
        <strain evidence="12">JEL0513</strain>
    </source>
</reference>
<dbReference type="InterPro" id="IPR001772">
    <property type="entry name" value="KA1_dom"/>
</dbReference>
<dbReference type="EMBL" id="JADGJH010000487">
    <property type="protein sequence ID" value="KAJ3127931.1"/>
    <property type="molecule type" value="Genomic_DNA"/>
</dbReference>
<keyword evidence="13" id="KW-1185">Reference proteome</keyword>
<dbReference type="Gene3D" id="1.10.510.10">
    <property type="entry name" value="Transferase(Phosphotransferase) domain 1"/>
    <property type="match status" value="1"/>
</dbReference>
<comment type="catalytic activity">
    <reaction evidence="8">
        <text>L-seryl-[protein] + ATP = O-phospho-L-seryl-[protein] + ADP + H(+)</text>
        <dbReference type="Rhea" id="RHEA:17989"/>
        <dbReference type="Rhea" id="RHEA-COMP:9863"/>
        <dbReference type="Rhea" id="RHEA-COMP:11604"/>
        <dbReference type="ChEBI" id="CHEBI:15378"/>
        <dbReference type="ChEBI" id="CHEBI:29999"/>
        <dbReference type="ChEBI" id="CHEBI:30616"/>
        <dbReference type="ChEBI" id="CHEBI:83421"/>
        <dbReference type="ChEBI" id="CHEBI:456216"/>
        <dbReference type="EC" id="2.7.11.1"/>
    </reaction>
</comment>
<dbReference type="PANTHER" id="PTHR24346">
    <property type="entry name" value="MAP/MICROTUBULE AFFINITY-REGULATING KINASE"/>
    <property type="match status" value="1"/>
</dbReference>
<gene>
    <name evidence="12" type="ORF">HK100_009463</name>
</gene>
<evidence type="ECO:0000256" key="3">
    <source>
        <dbReference type="ARBA" id="ARBA00022679"/>
    </source>
</evidence>
<dbReference type="PROSITE" id="PS50032">
    <property type="entry name" value="KA1"/>
    <property type="match status" value="1"/>
</dbReference>
<feature type="domain" description="Protein kinase" evidence="10">
    <location>
        <begin position="1"/>
        <end position="189"/>
    </location>
</feature>
<evidence type="ECO:0000313" key="13">
    <source>
        <dbReference type="Proteomes" id="UP001211907"/>
    </source>
</evidence>
<dbReference type="Proteomes" id="UP001211907">
    <property type="component" value="Unassembled WGS sequence"/>
</dbReference>
<comment type="caution">
    <text evidence="12">The sequence shown here is derived from an EMBL/GenBank/DDBJ whole genome shotgun (WGS) entry which is preliminary data.</text>
</comment>
<dbReference type="FunFam" id="1.10.510.10:FF:000571">
    <property type="entry name" value="Maternal embryonic leucine zipper kinase"/>
    <property type="match status" value="1"/>
</dbReference>
<dbReference type="GO" id="GO:0004674">
    <property type="term" value="F:protein serine/threonine kinase activity"/>
    <property type="evidence" value="ECO:0007669"/>
    <property type="project" value="UniProtKB-KW"/>
</dbReference>
<organism evidence="12 13">
    <name type="scientific">Physocladia obscura</name>
    <dbReference type="NCBI Taxonomy" id="109957"/>
    <lineage>
        <taxon>Eukaryota</taxon>
        <taxon>Fungi</taxon>
        <taxon>Fungi incertae sedis</taxon>
        <taxon>Chytridiomycota</taxon>
        <taxon>Chytridiomycota incertae sedis</taxon>
        <taxon>Chytridiomycetes</taxon>
        <taxon>Chytridiales</taxon>
        <taxon>Chytriomycetaceae</taxon>
        <taxon>Physocladia</taxon>
    </lineage>
</organism>
<evidence type="ECO:0000256" key="5">
    <source>
        <dbReference type="ARBA" id="ARBA00022777"/>
    </source>
</evidence>
<feature type="compositionally biased region" description="Polar residues" evidence="9">
    <location>
        <begin position="333"/>
        <end position="343"/>
    </location>
</feature>
<keyword evidence="2" id="KW-0723">Serine/threonine-protein kinase</keyword>
<evidence type="ECO:0000313" key="12">
    <source>
        <dbReference type="EMBL" id="KAJ3127931.1"/>
    </source>
</evidence>
<evidence type="ECO:0000256" key="9">
    <source>
        <dbReference type="SAM" id="MobiDB-lite"/>
    </source>
</evidence>
<dbReference type="Gene3D" id="3.30.310.80">
    <property type="entry name" value="Kinase associated domain 1, KA1"/>
    <property type="match status" value="1"/>
</dbReference>
<dbReference type="InterPro" id="IPR008271">
    <property type="entry name" value="Ser/Thr_kinase_AS"/>
</dbReference>
<evidence type="ECO:0000259" key="10">
    <source>
        <dbReference type="PROSITE" id="PS50011"/>
    </source>
</evidence>
<dbReference type="Pfam" id="PF00069">
    <property type="entry name" value="Pkinase"/>
    <property type="match status" value="1"/>
</dbReference>
<keyword evidence="6" id="KW-0067">ATP-binding</keyword>
<dbReference type="PANTHER" id="PTHR24346:SF110">
    <property type="entry name" value="NON-SPECIFIC SERINE_THREONINE PROTEIN KINASE"/>
    <property type="match status" value="1"/>
</dbReference>
<dbReference type="Pfam" id="PF02149">
    <property type="entry name" value="KA1"/>
    <property type="match status" value="1"/>
</dbReference>
<protein>
    <recommendedName>
        <fullName evidence="1">non-specific serine/threonine protein kinase</fullName>
        <ecNumber evidence="1">2.7.11.1</ecNumber>
    </recommendedName>
</protein>
<evidence type="ECO:0000256" key="4">
    <source>
        <dbReference type="ARBA" id="ARBA00022741"/>
    </source>
</evidence>
<evidence type="ECO:0000256" key="7">
    <source>
        <dbReference type="ARBA" id="ARBA00047899"/>
    </source>
</evidence>
<dbReference type="EC" id="2.7.11.1" evidence="1"/>
<evidence type="ECO:0000256" key="8">
    <source>
        <dbReference type="ARBA" id="ARBA00048679"/>
    </source>
</evidence>
<dbReference type="GO" id="GO:0005737">
    <property type="term" value="C:cytoplasm"/>
    <property type="evidence" value="ECO:0007669"/>
    <property type="project" value="TreeGrafter"/>
</dbReference>
<evidence type="ECO:0000256" key="1">
    <source>
        <dbReference type="ARBA" id="ARBA00012513"/>
    </source>
</evidence>
<dbReference type="AlphaFoldDB" id="A0AAD5T382"/>
<dbReference type="PROSITE" id="PS00108">
    <property type="entry name" value="PROTEIN_KINASE_ST"/>
    <property type="match status" value="1"/>
</dbReference>
<keyword evidence="3" id="KW-0808">Transferase</keyword>
<dbReference type="SUPFAM" id="SSF56112">
    <property type="entry name" value="Protein kinase-like (PK-like)"/>
    <property type="match status" value="1"/>
</dbReference>
<evidence type="ECO:0000259" key="11">
    <source>
        <dbReference type="PROSITE" id="PS50032"/>
    </source>
</evidence>
<evidence type="ECO:0000256" key="2">
    <source>
        <dbReference type="ARBA" id="ARBA00022527"/>
    </source>
</evidence>
<feature type="domain" description="KA1" evidence="11">
    <location>
        <begin position="589"/>
        <end position="639"/>
    </location>
</feature>
<dbReference type="PROSITE" id="PS50011">
    <property type="entry name" value="PROTEIN_KINASE_DOM"/>
    <property type="match status" value="1"/>
</dbReference>
<dbReference type="GO" id="GO:0035556">
    <property type="term" value="P:intracellular signal transduction"/>
    <property type="evidence" value="ECO:0007669"/>
    <property type="project" value="TreeGrafter"/>
</dbReference>
<proteinExistence type="predicted"/>
<name>A0AAD5T382_9FUNG</name>
<dbReference type="InterPro" id="IPR028375">
    <property type="entry name" value="KA1/Ssp2_C"/>
</dbReference>